<dbReference type="AlphaFoldDB" id="A0A1I3SG65"/>
<evidence type="ECO:0000259" key="1">
    <source>
        <dbReference type="Pfam" id="PF04149"/>
    </source>
</evidence>
<accession>A0A1I3SG65</accession>
<protein>
    <recommendedName>
        <fullName evidence="1">DUF397 domain-containing protein</fullName>
    </recommendedName>
</protein>
<evidence type="ECO:0000313" key="2">
    <source>
        <dbReference type="EMBL" id="SFJ57738.1"/>
    </source>
</evidence>
<dbReference type="InterPro" id="IPR007278">
    <property type="entry name" value="DUF397"/>
</dbReference>
<reference evidence="3" key="1">
    <citation type="submission" date="2016-10" db="EMBL/GenBank/DDBJ databases">
        <authorList>
            <person name="Varghese N."/>
            <person name="Submissions S."/>
        </authorList>
    </citation>
    <scope>NUCLEOTIDE SEQUENCE [LARGE SCALE GENOMIC DNA]</scope>
    <source>
        <strain evidence="3">CGMCC 4.2126</strain>
    </source>
</reference>
<dbReference type="RefSeq" id="WP_093887917.1">
    <property type="nucleotide sequence ID" value="NZ_FOQY01000010.1"/>
</dbReference>
<keyword evidence="3" id="KW-1185">Reference proteome</keyword>
<name>A0A1I3SG65_9ACTN</name>
<sequence length="78" mass="8636">MNKNTLDPAWIETQLRDARWQTSSLSSGGTNCVQIAFLDGGIVALRDSKNPEKAPHLFTDAEYDAFTGGIERGELRRP</sequence>
<gene>
    <name evidence="2" type="ORF">SAMN05216275_11046</name>
</gene>
<dbReference type="EMBL" id="FOQY01000010">
    <property type="protein sequence ID" value="SFJ57738.1"/>
    <property type="molecule type" value="Genomic_DNA"/>
</dbReference>
<proteinExistence type="predicted"/>
<feature type="domain" description="DUF397" evidence="1">
    <location>
        <begin position="18"/>
        <end position="70"/>
    </location>
</feature>
<evidence type="ECO:0000313" key="3">
    <source>
        <dbReference type="Proteomes" id="UP000199111"/>
    </source>
</evidence>
<dbReference type="GeneID" id="96299110"/>
<dbReference type="Pfam" id="PF04149">
    <property type="entry name" value="DUF397"/>
    <property type="match status" value="1"/>
</dbReference>
<dbReference type="Proteomes" id="UP000199111">
    <property type="component" value="Unassembled WGS sequence"/>
</dbReference>
<organism evidence="2 3">
    <name type="scientific">Streptosporangium canum</name>
    <dbReference type="NCBI Taxonomy" id="324952"/>
    <lineage>
        <taxon>Bacteria</taxon>
        <taxon>Bacillati</taxon>
        <taxon>Actinomycetota</taxon>
        <taxon>Actinomycetes</taxon>
        <taxon>Streptosporangiales</taxon>
        <taxon>Streptosporangiaceae</taxon>
        <taxon>Streptosporangium</taxon>
    </lineage>
</organism>